<keyword evidence="2" id="KW-0813">Transport</keyword>
<keyword evidence="3" id="KW-0547">Nucleotide-binding</keyword>
<dbReference type="InterPro" id="IPR050319">
    <property type="entry name" value="ABC_transp_ATP-bind"/>
</dbReference>
<dbReference type="OrthoDB" id="5357528at2"/>
<dbReference type="GO" id="GO:0016887">
    <property type="term" value="F:ATP hydrolysis activity"/>
    <property type="evidence" value="ECO:0007669"/>
    <property type="project" value="InterPro"/>
</dbReference>
<dbReference type="InterPro" id="IPR027417">
    <property type="entry name" value="P-loop_NTPase"/>
</dbReference>
<dbReference type="Gene3D" id="3.40.50.300">
    <property type="entry name" value="P-loop containing nucleotide triphosphate hydrolases"/>
    <property type="match status" value="1"/>
</dbReference>
<dbReference type="CDD" id="cd03257">
    <property type="entry name" value="ABC_NikE_OppD_transporters"/>
    <property type="match status" value="1"/>
</dbReference>
<comment type="similarity">
    <text evidence="1">Belongs to the ABC transporter superfamily.</text>
</comment>
<dbReference type="GO" id="GO:0055085">
    <property type="term" value="P:transmembrane transport"/>
    <property type="evidence" value="ECO:0007669"/>
    <property type="project" value="UniProtKB-ARBA"/>
</dbReference>
<dbReference type="RefSeq" id="WP_016456247.1">
    <property type="nucleotide sequence ID" value="NZ_KE150269.1"/>
</dbReference>
<dbReference type="InterPro" id="IPR003439">
    <property type="entry name" value="ABC_transporter-like_ATP-bd"/>
</dbReference>
<keyword evidence="7" id="KW-1185">Reference proteome</keyword>
<dbReference type="PANTHER" id="PTHR43776">
    <property type="entry name" value="TRANSPORT ATP-BINDING PROTEIN"/>
    <property type="match status" value="1"/>
</dbReference>
<feature type="domain" description="ABC transporter" evidence="5">
    <location>
        <begin position="3"/>
        <end position="250"/>
    </location>
</feature>
<evidence type="ECO:0000313" key="6">
    <source>
        <dbReference type="EMBL" id="EPD32720.1"/>
    </source>
</evidence>
<evidence type="ECO:0000256" key="3">
    <source>
        <dbReference type="ARBA" id="ARBA00022741"/>
    </source>
</evidence>
<dbReference type="PROSITE" id="PS50893">
    <property type="entry name" value="ABC_TRANSPORTER_2"/>
    <property type="match status" value="1"/>
</dbReference>
<dbReference type="Pfam" id="PF00005">
    <property type="entry name" value="ABC_tran"/>
    <property type="match status" value="1"/>
</dbReference>
<evidence type="ECO:0000256" key="4">
    <source>
        <dbReference type="ARBA" id="ARBA00022840"/>
    </source>
</evidence>
<reference evidence="6 7" key="1">
    <citation type="submission" date="2013-04" db="EMBL/GenBank/DDBJ databases">
        <title>The Genome Sequence of Propionimicrobium lymphophilum ACS-093-V-SCH5.</title>
        <authorList>
            <consortium name="The Broad Institute Genomics Platform"/>
            <person name="Earl A."/>
            <person name="Ward D."/>
            <person name="Feldgarden M."/>
            <person name="Gevers D."/>
            <person name="Saerens B."/>
            <person name="Vaneechoutte M."/>
            <person name="Walker B."/>
            <person name="Young S."/>
            <person name="Zeng Q."/>
            <person name="Gargeya S."/>
            <person name="Fitzgerald M."/>
            <person name="Haas B."/>
            <person name="Abouelleil A."/>
            <person name="Allen A.W."/>
            <person name="Alvarado L."/>
            <person name="Arachchi H.M."/>
            <person name="Berlin A.M."/>
            <person name="Chapman S.B."/>
            <person name="Gainer-Dewar J."/>
            <person name="Goldberg J."/>
            <person name="Griggs A."/>
            <person name="Gujja S."/>
            <person name="Hansen M."/>
            <person name="Howarth C."/>
            <person name="Imamovic A."/>
            <person name="Ireland A."/>
            <person name="Larimer J."/>
            <person name="McCowan C."/>
            <person name="Murphy C."/>
            <person name="Pearson M."/>
            <person name="Poon T.W."/>
            <person name="Priest M."/>
            <person name="Roberts A."/>
            <person name="Saif S."/>
            <person name="Shea T."/>
            <person name="Sisk P."/>
            <person name="Sykes S."/>
            <person name="Wortman J."/>
            <person name="Nusbaum C."/>
            <person name="Birren B."/>
        </authorList>
    </citation>
    <scope>NUCLEOTIDE SEQUENCE [LARGE SCALE GENOMIC DNA]</scope>
    <source>
        <strain evidence="6 7">ACS-093-V-SCH5</strain>
    </source>
</reference>
<dbReference type="GO" id="GO:0005524">
    <property type="term" value="F:ATP binding"/>
    <property type="evidence" value="ECO:0007669"/>
    <property type="project" value="UniProtKB-KW"/>
</dbReference>
<dbReference type="EMBL" id="AGZR01000008">
    <property type="protein sequence ID" value="EPD32720.1"/>
    <property type="molecule type" value="Genomic_DNA"/>
</dbReference>
<evidence type="ECO:0000313" key="7">
    <source>
        <dbReference type="Proteomes" id="UP000014417"/>
    </source>
</evidence>
<dbReference type="PANTHER" id="PTHR43776:SF7">
    <property type="entry name" value="D,D-DIPEPTIDE TRANSPORT ATP-BINDING PROTEIN DDPF-RELATED"/>
    <property type="match status" value="1"/>
</dbReference>
<organism evidence="6 7">
    <name type="scientific">Propionimicrobium lymphophilum ACS-093-V-SCH5</name>
    <dbReference type="NCBI Taxonomy" id="883161"/>
    <lineage>
        <taxon>Bacteria</taxon>
        <taxon>Bacillati</taxon>
        <taxon>Actinomycetota</taxon>
        <taxon>Actinomycetes</taxon>
        <taxon>Propionibacteriales</taxon>
        <taxon>Propionibacteriaceae</taxon>
        <taxon>Propionimicrobium</taxon>
    </lineage>
</organism>
<dbReference type="SUPFAM" id="SSF52540">
    <property type="entry name" value="P-loop containing nucleoside triphosphate hydrolases"/>
    <property type="match status" value="1"/>
</dbReference>
<dbReference type="STRING" id="883161.HMPREF9306_01420"/>
<keyword evidence="4" id="KW-0067">ATP-binding</keyword>
<dbReference type="InterPro" id="IPR017871">
    <property type="entry name" value="ABC_transporter-like_CS"/>
</dbReference>
<gene>
    <name evidence="6" type="ORF">HMPREF9306_01420</name>
</gene>
<proteinExistence type="inferred from homology"/>
<name>S2W324_9ACTN</name>
<sequence>MIYRARGLRKIYKHGKNEVTAVDDVSLDIAAGERLGIVGESGSGKSTLIRMLAGLSKPTSGEIFLDDERITGKKERELAPMRARVQVVFQDPRSSLDPRMKIRKIVTEALRSPWVKGRLGITDDPDARCAQVLEQVELDPADADKYPHEFSGGQRQRIAIARALASHPDVLIADEAVSALDVSVRAQVLNLLNRIADQENLTLLFVSHDLAVVRYLCDRVIVMRNGKIVESGDTSKVLYEPEAEYTKNLLSAIPRLRVD</sequence>
<protein>
    <recommendedName>
        <fullName evidence="5">ABC transporter domain-containing protein</fullName>
    </recommendedName>
</protein>
<dbReference type="SMART" id="SM00382">
    <property type="entry name" value="AAA"/>
    <property type="match status" value="1"/>
</dbReference>
<dbReference type="AlphaFoldDB" id="S2W324"/>
<dbReference type="InterPro" id="IPR003593">
    <property type="entry name" value="AAA+_ATPase"/>
</dbReference>
<evidence type="ECO:0000256" key="1">
    <source>
        <dbReference type="ARBA" id="ARBA00005417"/>
    </source>
</evidence>
<accession>S2W324</accession>
<comment type="caution">
    <text evidence="6">The sequence shown here is derived from an EMBL/GenBank/DDBJ whole genome shotgun (WGS) entry which is preliminary data.</text>
</comment>
<evidence type="ECO:0000259" key="5">
    <source>
        <dbReference type="PROSITE" id="PS50893"/>
    </source>
</evidence>
<dbReference type="Proteomes" id="UP000014417">
    <property type="component" value="Unassembled WGS sequence"/>
</dbReference>
<evidence type="ECO:0000256" key="2">
    <source>
        <dbReference type="ARBA" id="ARBA00022448"/>
    </source>
</evidence>
<dbReference type="PROSITE" id="PS00211">
    <property type="entry name" value="ABC_TRANSPORTER_1"/>
    <property type="match status" value="1"/>
</dbReference>
<dbReference type="HOGENOM" id="CLU_000604_1_23_11"/>